<evidence type="ECO:0000313" key="4">
    <source>
        <dbReference type="Proteomes" id="UP001274896"/>
    </source>
</evidence>
<feature type="signal peptide" evidence="2">
    <location>
        <begin position="1"/>
        <end position="30"/>
    </location>
</feature>
<name>A0AAE0RKP9_9TELE</name>
<accession>A0AAE0RKP9</accession>
<sequence length="232" mass="25119">MLFPSSGSNLGFTPGFTVVIALQLWSTLDAMTPLSCVEKINLAHCLPHDPTSALLWFSGGLQRIPLAMLPGPGDATTPVPYRVIQGGVYHNAAERQGTSLGRVPLNPESPSRSVLLRIHRTFQGGVRVTLLGLVDWTLAAKSGWNEQALLAAYRQGLDPQVRLHLAAYEDAIGLERLIQLSIRVATHMQSCVSKHQSQSSLNTTFDRPDPVSPPEPVPEPMHLGSSHLTPAE</sequence>
<protein>
    <submittedName>
        <fullName evidence="3">Uncharacterized protein</fullName>
    </submittedName>
</protein>
<feature type="region of interest" description="Disordered" evidence="1">
    <location>
        <begin position="195"/>
        <end position="232"/>
    </location>
</feature>
<reference evidence="3" key="1">
    <citation type="submission" date="2023-06" db="EMBL/GenBank/DDBJ databases">
        <title>Male Hemibagrus guttatus genome.</title>
        <authorList>
            <person name="Bian C."/>
        </authorList>
    </citation>
    <scope>NUCLEOTIDE SEQUENCE</scope>
    <source>
        <strain evidence="3">Male_cb2023</strain>
        <tissue evidence="3">Muscle</tissue>
    </source>
</reference>
<feature type="compositionally biased region" description="Polar residues" evidence="1">
    <location>
        <begin position="195"/>
        <end position="205"/>
    </location>
</feature>
<dbReference type="Proteomes" id="UP001274896">
    <property type="component" value="Unassembled WGS sequence"/>
</dbReference>
<dbReference type="EMBL" id="JAUCMX010000001">
    <property type="protein sequence ID" value="KAK3557169.1"/>
    <property type="molecule type" value="Genomic_DNA"/>
</dbReference>
<proteinExistence type="predicted"/>
<evidence type="ECO:0000313" key="3">
    <source>
        <dbReference type="EMBL" id="KAK3557169.1"/>
    </source>
</evidence>
<keyword evidence="2" id="KW-0732">Signal</keyword>
<feature type="chain" id="PRO_5042179995" evidence="2">
    <location>
        <begin position="31"/>
        <end position="232"/>
    </location>
</feature>
<keyword evidence="4" id="KW-1185">Reference proteome</keyword>
<evidence type="ECO:0000256" key="2">
    <source>
        <dbReference type="SAM" id="SignalP"/>
    </source>
</evidence>
<organism evidence="3 4">
    <name type="scientific">Hemibagrus guttatus</name>
    <dbReference type="NCBI Taxonomy" id="175788"/>
    <lineage>
        <taxon>Eukaryota</taxon>
        <taxon>Metazoa</taxon>
        <taxon>Chordata</taxon>
        <taxon>Craniata</taxon>
        <taxon>Vertebrata</taxon>
        <taxon>Euteleostomi</taxon>
        <taxon>Actinopterygii</taxon>
        <taxon>Neopterygii</taxon>
        <taxon>Teleostei</taxon>
        <taxon>Ostariophysi</taxon>
        <taxon>Siluriformes</taxon>
        <taxon>Bagridae</taxon>
        <taxon>Hemibagrus</taxon>
    </lineage>
</organism>
<gene>
    <name evidence="3" type="ORF">QTP70_024703</name>
</gene>
<comment type="caution">
    <text evidence="3">The sequence shown here is derived from an EMBL/GenBank/DDBJ whole genome shotgun (WGS) entry which is preliminary data.</text>
</comment>
<evidence type="ECO:0000256" key="1">
    <source>
        <dbReference type="SAM" id="MobiDB-lite"/>
    </source>
</evidence>
<feature type="compositionally biased region" description="Pro residues" evidence="1">
    <location>
        <begin position="210"/>
        <end position="219"/>
    </location>
</feature>
<dbReference type="AlphaFoldDB" id="A0AAE0RKP9"/>